<dbReference type="AlphaFoldDB" id="I7B137"/>
<evidence type="ECO:0000313" key="1">
    <source>
        <dbReference type="EMBL" id="AFO48755.1"/>
    </source>
</evidence>
<reference evidence="2" key="1">
    <citation type="journal article" date="2013" name="Microb. Biotechnol.">
        <title>Metabolic potential of the organic-solvent tolerant Pseudomonas putida DOT-T1E deduced from its annotated genome.</title>
        <authorList>
            <person name="Udaondo Z."/>
            <person name="Molina L."/>
            <person name="Daniels C."/>
            <person name="Gomez M.J."/>
            <person name="Molina-Henares M.A."/>
            <person name="Matilla M.A."/>
            <person name="Roca A."/>
            <person name="Fernandez M."/>
            <person name="Duque E."/>
            <person name="Segura A."/>
            <person name="Ramos J.L."/>
        </authorList>
    </citation>
    <scope>NUCLEOTIDE SEQUENCE [LARGE SCALE GENOMIC DNA]</scope>
    <source>
        <strain evidence="2">DOT-T1E</strain>
    </source>
</reference>
<evidence type="ECO:0000313" key="2">
    <source>
        <dbReference type="Proteomes" id="UP000006503"/>
    </source>
</evidence>
<dbReference type="KEGG" id="ppx:T1E_2916"/>
<gene>
    <name evidence="1" type="ordered locus">T1E_2916</name>
</gene>
<sequence>MISKDDRYFVIGTDEQRKFIFKEMDDELVIDGYTIDFKDIKNNPEKKRIRKSHD</sequence>
<accession>I7B137</accession>
<dbReference type="HOGENOM" id="CLU_3047062_0_0_6"/>
<dbReference type="EMBL" id="CP003734">
    <property type="protein sequence ID" value="AFO48755.1"/>
    <property type="molecule type" value="Genomic_DNA"/>
</dbReference>
<organism evidence="1 2">
    <name type="scientific">Pseudomonas putida (strain DOT-T1E)</name>
    <dbReference type="NCBI Taxonomy" id="1196325"/>
    <lineage>
        <taxon>Bacteria</taxon>
        <taxon>Pseudomonadati</taxon>
        <taxon>Pseudomonadota</taxon>
        <taxon>Gammaproteobacteria</taxon>
        <taxon>Pseudomonadales</taxon>
        <taxon>Pseudomonadaceae</taxon>
        <taxon>Pseudomonas</taxon>
    </lineage>
</organism>
<protein>
    <submittedName>
        <fullName evidence="1">Uncharacterized protein</fullName>
    </submittedName>
</protein>
<proteinExistence type="predicted"/>
<name>I7B137_PSEPT</name>
<dbReference type="Proteomes" id="UP000006503">
    <property type="component" value="Chromosome"/>
</dbReference>